<dbReference type="EMBL" id="CP030863">
    <property type="protein sequence ID" value="AXE27975.1"/>
    <property type="molecule type" value="Genomic_DNA"/>
</dbReference>
<protein>
    <recommendedName>
        <fullName evidence="1">IclR-ED domain-containing protein</fullName>
    </recommendedName>
</protein>
<dbReference type="SUPFAM" id="SSF55781">
    <property type="entry name" value="GAF domain-like"/>
    <property type="match status" value="1"/>
</dbReference>
<organism evidence="2 3">
    <name type="scientific">Streptomyces globosus</name>
    <dbReference type="NCBI Taxonomy" id="68209"/>
    <lineage>
        <taxon>Bacteria</taxon>
        <taxon>Bacillati</taxon>
        <taxon>Actinomycetota</taxon>
        <taxon>Actinomycetes</taxon>
        <taxon>Kitasatosporales</taxon>
        <taxon>Streptomycetaceae</taxon>
        <taxon>Streptomyces</taxon>
    </lineage>
</organism>
<dbReference type="AlphaFoldDB" id="A0A344UAQ4"/>
<name>A0A344UAQ4_9ACTN</name>
<dbReference type="OrthoDB" id="8479143at2"/>
<keyword evidence="2" id="KW-0614">Plasmid</keyword>
<dbReference type="PANTHER" id="PTHR30136:SF24">
    <property type="entry name" value="HTH-TYPE TRANSCRIPTIONAL REPRESSOR ALLR"/>
    <property type="match status" value="1"/>
</dbReference>
<evidence type="ECO:0000259" key="1">
    <source>
        <dbReference type="PROSITE" id="PS51078"/>
    </source>
</evidence>
<proteinExistence type="predicted"/>
<dbReference type="InterPro" id="IPR029016">
    <property type="entry name" value="GAF-like_dom_sf"/>
</dbReference>
<feature type="domain" description="IclR-ED" evidence="1">
    <location>
        <begin position="1"/>
        <end position="176"/>
    </location>
</feature>
<dbReference type="KEGG" id="sgz:C0216_31010"/>
<dbReference type="InterPro" id="IPR050707">
    <property type="entry name" value="HTH_MetabolicPath_Reg"/>
</dbReference>
<dbReference type="PROSITE" id="PS51078">
    <property type="entry name" value="ICLR_ED"/>
    <property type="match status" value="1"/>
</dbReference>
<dbReference type="PANTHER" id="PTHR30136">
    <property type="entry name" value="HELIX-TURN-HELIX TRANSCRIPTIONAL REGULATOR, ICLR FAMILY"/>
    <property type="match status" value="1"/>
</dbReference>
<accession>A0A344UAQ4</accession>
<dbReference type="Pfam" id="PF01614">
    <property type="entry name" value="IclR_C"/>
    <property type="match status" value="1"/>
</dbReference>
<geneLocation type="plasmid" evidence="2 3">
    <name>unnamed1</name>
</geneLocation>
<dbReference type="GO" id="GO:0003677">
    <property type="term" value="F:DNA binding"/>
    <property type="evidence" value="ECO:0007669"/>
    <property type="project" value="TreeGrafter"/>
</dbReference>
<evidence type="ECO:0000313" key="2">
    <source>
        <dbReference type="EMBL" id="AXE27975.1"/>
    </source>
</evidence>
<dbReference type="GO" id="GO:0003700">
    <property type="term" value="F:DNA-binding transcription factor activity"/>
    <property type="evidence" value="ECO:0007669"/>
    <property type="project" value="TreeGrafter"/>
</dbReference>
<dbReference type="Proteomes" id="UP000252004">
    <property type="component" value="Plasmid unnamed1"/>
</dbReference>
<dbReference type="GO" id="GO:0045892">
    <property type="term" value="P:negative regulation of DNA-templated transcription"/>
    <property type="evidence" value="ECO:0007669"/>
    <property type="project" value="TreeGrafter"/>
</dbReference>
<gene>
    <name evidence="2" type="ORF">C0216_31010</name>
</gene>
<keyword evidence="3" id="KW-1185">Reference proteome</keyword>
<dbReference type="Gene3D" id="3.30.450.40">
    <property type="match status" value="1"/>
</dbReference>
<dbReference type="InterPro" id="IPR014757">
    <property type="entry name" value="Tscrpt_reg_IclR_C"/>
</dbReference>
<sequence length="181" mass="19590">MGELRDTLGYLRDAVGAAVYVASYTDGEVSITQYADGPRTPVVHEWVDFREAAHASAVGKALLAQLGPTERLDHLNRYRMERFTPHTITSREILFDELDDRGPGQPLLDLQEYTLGTVCAAVPIGTGSEPQCVALSLPTPDPDRLQQAARVLRNEAVAVVLALLVAGEDLRTSIGPAAGRR</sequence>
<evidence type="ECO:0000313" key="3">
    <source>
        <dbReference type="Proteomes" id="UP000252004"/>
    </source>
</evidence>
<reference evidence="2 3" key="1">
    <citation type="submission" date="2018-01" db="EMBL/GenBank/DDBJ databases">
        <title>Draft genome Sequence of streptomyces globosus LZH-48.</title>
        <authorList>
            <person name="Ran K."/>
            <person name="Li Z."/>
            <person name="Wei S."/>
            <person name="Dong R."/>
        </authorList>
    </citation>
    <scope>NUCLEOTIDE SEQUENCE [LARGE SCALE GENOMIC DNA]</scope>
    <source>
        <strain evidence="2 3">LZH-48</strain>
        <plasmid evidence="2 3">unnamed1</plasmid>
    </source>
</reference>